<dbReference type="Gene3D" id="1.10.287.470">
    <property type="entry name" value="Helix hairpin bin"/>
    <property type="match status" value="1"/>
</dbReference>
<evidence type="ECO:0000256" key="1">
    <source>
        <dbReference type="ARBA" id="ARBA00004196"/>
    </source>
</evidence>
<keyword evidence="3" id="KW-0813">Transport</keyword>
<dbReference type="NCBIfam" id="TIGR01730">
    <property type="entry name" value="RND_mfp"/>
    <property type="match status" value="1"/>
</dbReference>
<dbReference type="PANTHER" id="PTHR30469">
    <property type="entry name" value="MULTIDRUG RESISTANCE PROTEIN MDTA"/>
    <property type="match status" value="1"/>
</dbReference>
<feature type="transmembrane region" description="Helical" evidence="4">
    <location>
        <begin position="15"/>
        <end position="33"/>
    </location>
</feature>
<evidence type="ECO:0000313" key="7">
    <source>
        <dbReference type="EMBL" id="GHC44360.1"/>
    </source>
</evidence>
<keyword evidence="4" id="KW-1133">Transmembrane helix</keyword>
<feature type="domain" description="Multidrug resistance protein MdtA-like barrel-sandwich hybrid" evidence="5">
    <location>
        <begin position="80"/>
        <end position="222"/>
    </location>
</feature>
<dbReference type="Gene3D" id="2.40.50.100">
    <property type="match status" value="1"/>
</dbReference>
<dbReference type="GO" id="GO:1990281">
    <property type="term" value="C:efflux pump complex"/>
    <property type="evidence" value="ECO:0007669"/>
    <property type="project" value="TreeGrafter"/>
</dbReference>
<reference evidence="7" key="1">
    <citation type="journal article" date="2014" name="Int. J. Syst. Evol. Microbiol.">
        <title>Complete genome sequence of Corynebacterium casei LMG S-19264T (=DSM 44701T), isolated from a smear-ripened cheese.</title>
        <authorList>
            <consortium name="US DOE Joint Genome Institute (JGI-PGF)"/>
            <person name="Walter F."/>
            <person name="Albersmeier A."/>
            <person name="Kalinowski J."/>
            <person name="Ruckert C."/>
        </authorList>
    </citation>
    <scope>NUCLEOTIDE SEQUENCE</scope>
    <source>
        <strain evidence="7">KCTC 12988</strain>
    </source>
</reference>
<dbReference type="SUPFAM" id="SSF111369">
    <property type="entry name" value="HlyD-like secretion proteins"/>
    <property type="match status" value="1"/>
</dbReference>
<gene>
    <name evidence="7" type="ORF">GCM10007100_07050</name>
</gene>
<proteinExistence type="inferred from homology"/>
<sequence length="403" mass="44047">MSEEVSEKPPMTGKWWLTVLGCLGLVVGGWLLMKWIDSTEPTAERSQAAKKTAMLVQVITAEAGDYQPRIEALGEVQAAREVSLGARVSGEIIARSQAFTEGGIVPEGEVLVRIDPVDYEKILAQRRSEYLQAQAEIDIEAGRQNVAQLDLELLEDTLEVKDKALVLREPQLKSAQAALELAGVAVEQARLDLQRTEVRAPFAAQVMSREVDVGAQLSAGTRIGRLVGLEEYWVVATVPQSALRWMRFKTGEEAMLAEVRDAAAWGEDVLRMGKVERLLGELDEETRLARVVIVVEDPLGRNSEEAVPNLILGSLLDVVILGETIQDVVRLPREYLRKNDTVWVNADGKLNIREVTVTFSDKSFAYLSEGLEAGEQVVTTSLASVTEGAALRTEGVSEGGGDE</sequence>
<dbReference type="InterPro" id="IPR058625">
    <property type="entry name" value="MdtA-like_BSH"/>
</dbReference>
<evidence type="ECO:0000256" key="4">
    <source>
        <dbReference type="SAM" id="Phobius"/>
    </source>
</evidence>
<evidence type="ECO:0000259" key="5">
    <source>
        <dbReference type="Pfam" id="PF25917"/>
    </source>
</evidence>
<evidence type="ECO:0000313" key="8">
    <source>
        <dbReference type="Proteomes" id="UP000644507"/>
    </source>
</evidence>
<feature type="domain" description="Multidrug resistance protein MdtA-like C-terminal permuted SH3" evidence="6">
    <location>
        <begin position="339"/>
        <end position="381"/>
    </location>
</feature>
<dbReference type="InterPro" id="IPR006143">
    <property type="entry name" value="RND_pump_MFP"/>
</dbReference>
<dbReference type="Gene3D" id="2.40.420.20">
    <property type="match status" value="1"/>
</dbReference>
<dbReference type="Gene3D" id="2.40.30.170">
    <property type="match status" value="1"/>
</dbReference>
<protein>
    <submittedName>
        <fullName evidence="7">Hemolysin D</fullName>
    </submittedName>
</protein>
<dbReference type="AlphaFoldDB" id="A0A918WES0"/>
<dbReference type="RefSeq" id="WP_189567399.1">
    <property type="nucleotide sequence ID" value="NZ_BMXI01000002.1"/>
</dbReference>
<comment type="similarity">
    <text evidence="2">Belongs to the membrane fusion protein (MFP) (TC 8.A.1) family.</text>
</comment>
<keyword evidence="4" id="KW-0812">Transmembrane</keyword>
<accession>A0A918WES0</accession>
<organism evidence="7 8">
    <name type="scientific">Roseibacillus persicicus</name>
    <dbReference type="NCBI Taxonomy" id="454148"/>
    <lineage>
        <taxon>Bacteria</taxon>
        <taxon>Pseudomonadati</taxon>
        <taxon>Verrucomicrobiota</taxon>
        <taxon>Verrucomicrobiia</taxon>
        <taxon>Verrucomicrobiales</taxon>
        <taxon>Verrucomicrobiaceae</taxon>
        <taxon>Roseibacillus</taxon>
    </lineage>
</organism>
<dbReference type="EMBL" id="BMXI01000002">
    <property type="protein sequence ID" value="GHC44360.1"/>
    <property type="molecule type" value="Genomic_DNA"/>
</dbReference>
<dbReference type="Pfam" id="PF25917">
    <property type="entry name" value="BSH_RND"/>
    <property type="match status" value="1"/>
</dbReference>
<keyword evidence="8" id="KW-1185">Reference proteome</keyword>
<name>A0A918WES0_9BACT</name>
<dbReference type="Pfam" id="PF25967">
    <property type="entry name" value="RND-MFP_C"/>
    <property type="match status" value="1"/>
</dbReference>
<dbReference type="PANTHER" id="PTHR30469:SF12">
    <property type="entry name" value="MULTIDRUG RESISTANCE PROTEIN MDTA"/>
    <property type="match status" value="1"/>
</dbReference>
<dbReference type="GO" id="GO:0015562">
    <property type="term" value="F:efflux transmembrane transporter activity"/>
    <property type="evidence" value="ECO:0007669"/>
    <property type="project" value="TreeGrafter"/>
</dbReference>
<dbReference type="Proteomes" id="UP000644507">
    <property type="component" value="Unassembled WGS sequence"/>
</dbReference>
<evidence type="ECO:0000256" key="2">
    <source>
        <dbReference type="ARBA" id="ARBA00009477"/>
    </source>
</evidence>
<evidence type="ECO:0000259" key="6">
    <source>
        <dbReference type="Pfam" id="PF25967"/>
    </source>
</evidence>
<comment type="caution">
    <text evidence="7">The sequence shown here is derived from an EMBL/GenBank/DDBJ whole genome shotgun (WGS) entry which is preliminary data.</text>
</comment>
<evidence type="ECO:0000256" key="3">
    <source>
        <dbReference type="ARBA" id="ARBA00022448"/>
    </source>
</evidence>
<dbReference type="InterPro" id="IPR058627">
    <property type="entry name" value="MdtA-like_C"/>
</dbReference>
<comment type="subcellular location">
    <subcellularLocation>
        <location evidence="1">Cell envelope</location>
    </subcellularLocation>
</comment>
<reference evidence="7" key="2">
    <citation type="submission" date="2020-09" db="EMBL/GenBank/DDBJ databases">
        <authorList>
            <person name="Sun Q."/>
            <person name="Kim S."/>
        </authorList>
    </citation>
    <scope>NUCLEOTIDE SEQUENCE</scope>
    <source>
        <strain evidence="7">KCTC 12988</strain>
    </source>
</reference>
<keyword evidence="4" id="KW-0472">Membrane</keyword>